<sequence>MNLVQLSAFRAVMTSASLSEAARKLGRTQPAVSLAIRSLEDTLGMKLFERRGRQLVPVPEAQYLLVEAERVLDRLTTVSRTMQSLASGRAGSLRISAMPGPSSFLFPRFVADWLGEEGEFNVNITSRSSMQIEELVRTQSIDFGFCDAPSATGRDAQYETEKITAESYVALPRRHPLADTARITLGDLVGHPMGALQAGHTHREHIAERFQREGLPFEVSVESQTFSPLMHFVRTGRCLAIVGPLAVVSEEITRNLADEVVFRPLQDPLRYEYAILTPMLRPLSQVALSLKSAWREALMGHLEAIGSDPRIEERGAT</sequence>
<dbReference type="InterPro" id="IPR000847">
    <property type="entry name" value="LysR_HTH_N"/>
</dbReference>
<dbReference type="PANTHER" id="PTHR30427:SF1">
    <property type="entry name" value="TRANSCRIPTIONAL ACTIVATOR PROTEIN LYSR"/>
    <property type="match status" value="1"/>
</dbReference>
<evidence type="ECO:0000259" key="5">
    <source>
        <dbReference type="PROSITE" id="PS50931"/>
    </source>
</evidence>
<dbReference type="InterPro" id="IPR036390">
    <property type="entry name" value="WH_DNA-bd_sf"/>
</dbReference>
<feature type="domain" description="HTH lysR-type" evidence="5">
    <location>
        <begin position="1"/>
        <end position="58"/>
    </location>
</feature>
<name>A0A844CTN5_9RHOB</name>
<dbReference type="GO" id="GO:0043565">
    <property type="term" value="F:sequence-specific DNA binding"/>
    <property type="evidence" value="ECO:0007669"/>
    <property type="project" value="TreeGrafter"/>
</dbReference>
<gene>
    <name evidence="6" type="ORF">FDP25_03935</name>
</gene>
<dbReference type="GO" id="GO:0010628">
    <property type="term" value="P:positive regulation of gene expression"/>
    <property type="evidence" value="ECO:0007669"/>
    <property type="project" value="TreeGrafter"/>
</dbReference>
<dbReference type="Gene3D" id="3.40.190.290">
    <property type="match status" value="1"/>
</dbReference>
<organism evidence="6 7">
    <name type="scientific">Roseovarius bejariae</name>
    <dbReference type="NCBI Taxonomy" id="2576383"/>
    <lineage>
        <taxon>Bacteria</taxon>
        <taxon>Pseudomonadati</taxon>
        <taxon>Pseudomonadota</taxon>
        <taxon>Alphaproteobacteria</taxon>
        <taxon>Rhodobacterales</taxon>
        <taxon>Roseobacteraceae</taxon>
        <taxon>Roseovarius</taxon>
    </lineage>
</organism>
<dbReference type="PRINTS" id="PR00039">
    <property type="entry name" value="HTHLYSR"/>
</dbReference>
<dbReference type="OrthoDB" id="8479870at2"/>
<dbReference type="Proteomes" id="UP000564704">
    <property type="component" value="Unassembled WGS sequence"/>
</dbReference>
<evidence type="ECO:0000256" key="3">
    <source>
        <dbReference type="ARBA" id="ARBA00023125"/>
    </source>
</evidence>
<dbReference type="SUPFAM" id="SSF53850">
    <property type="entry name" value="Periplasmic binding protein-like II"/>
    <property type="match status" value="1"/>
</dbReference>
<evidence type="ECO:0000256" key="4">
    <source>
        <dbReference type="ARBA" id="ARBA00023163"/>
    </source>
</evidence>
<keyword evidence="4" id="KW-0804">Transcription</keyword>
<accession>A0A844CTN5</accession>
<keyword evidence="2" id="KW-0805">Transcription regulation</keyword>
<dbReference type="SUPFAM" id="SSF46785">
    <property type="entry name" value="Winged helix' DNA-binding domain"/>
    <property type="match status" value="1"/>
</dbReference>
<evidence type="ECO:0000256" key="1">
    <source>
        <dbReference type="ARBA" id="ARBA00009437"/>
    </source>
</evidence>
<protein>
    <submittedName>
        <fullName evidence="6">LysR family transcriptional regulator</fullName>
    </submittedName>
</protein>
<dbReference type="PANTHER" id="PTHR30427">
    <property type="entry name" value="TRANSCRIPTIONAL ACTIVATOR PROTEIN LYSR"/>
    <property type="match status" value="1"/>
</dbReference>
<dbReference type="Pfam" id="PF03466">
    <property type="entry name" value="LysR_substrate"/>
    <property type="match status" value="1"/>
</dbReference>
<dbReference type="Pfam" id="PF00126">
    <property type="entry name" value="HTH_1"/>
    <property type="match status" value="1"/>
</dbReference>
<evidence type="ECO:0000313" key="7">
    <source>
        <dbReference type="Proteomes" id="UP000564704"/>
    </source>
</evidence>
<evidence type="ECO:0000313" key="6">
    <source>
        <dbReference type="EMBL" id="MRU14576.1"/>
    </source>
</evidence>
<keyword evidence="3" id="KW-0238">DNA-binding</keyword>
<dbReference type="GO" id="GO:0003700">
    <property type="term" value="F:DNA-binding transcription factor activity"/>
    <property type="evidence" value="ECO:0007669"/>
    <property type="project" value="InterPro"/>
</dbReference>
<evidence type="ECO:0000256" key="2">
    <source>
        <dbReference type="ARBA" id="ARBA00023015"/>
    </source>
</evidence>
<dbReference type="InterPro" id="IPR036388">
    <property type="entry name" value="WH-like_DNA-bd_sf"/>
</dbReference>
<dbReference type="RefSeq" id="WP_154149139.1">
    <property type="nucleotide sequence ID" value="NZ_SZWE01000001.1"/>
</dbReference>
<dbReference type="AlphaFoldDB" id="A0A844CTN5"/>
<dbReference type="EMBL" id="SZWE01000001">
    <property type="protein sequence ID" value="MRU14576.1"/>
    <property type="molecule type" value="Genomic_DNA"/>
</dbReference>
<reference evidence="6 7" key="1">
    <citation type="submission" date="2019-05" db="EMBL/GenBank/DDBJ databases">
        <title>Roseovarius bejariae sp. nov., a moderately halophylic bacterium isolated from a saline soil in Rambla Salada (Murcia).</title>
        <authorList>
            <person name="Castro D.J."/>
            <person name="Gomez-Altuve A."/>
            <person name="Reina J.C."/>
            <person name="Rodriguez M."/>
            <person name="Sampedro I."/>
            <person name="Llamas I."/>
            <person name="Martinez-Checa F."/>
        </authorList>
    </citation>
    <scope>NUCLEOTIDE SEQUENCE [LARGE SCALE GENOMIC DNA]</scope>
    <source>
        <strain evidence="6 7">A21</strain>
    </source>
</reference>
<comment type="similarity">
    <text evidence="1">Belongs to the LysR transcriptional regulatory family.</text>
</comment>
<comment type="caution">
    <text evidence="6">The sequence shown here is derived from an EMBL/GenBank/DDBJ whole genome shotgun (WGS) entry which is preliminary data.</text>
</comment>
<dbReference type="Gene3D" id="1.10.10.10">
    <property type="entry name" value="Winged helix-like DNA-binding domain superfamily/Winged helix DNA-binding domain"/>
    <property type="match status" value="1"/>
</dbReference>
<proteinExistence type="inferred from homology"/>
<dbReference type="InterPro" id="IPR005119">
    <property type="entry name" value="LysR_subst-bd"/>
</dbReference>
<dbReference type="PROSITE" id="PS50931">
    <property type="entry name" value="HTH_LYSR"/>
    <property type="match status" value="1"/>
</dbReference>
<keyword evidence="7" id="KW-1185">Reference proteome</keyword>